<protein>
    <submittedName>
        <fullName evidence="1">Uncharacterized protein</fullName>
    </submittedName>
</protein>
<dbReference type="AlphaFoldDB" id="A0A6J4UXV5"/>
<name>A0A6J4UXV5_9CYAN</name>
<accession>A0A6J4UXV5</accession>
<evidence type="ECO:0000313" key="1">
    <source>
        <dbReference type="EMBL" id="CAA9563825.1"/>
    </source>
</evidence>
<gene>
    <name evidence="1" type="ORF">AVDCRST_MAG81-1023</name>
</gene>
<sequence length="76" mass="8426">MVKTTRTPSQAGLQNVVVENVTGYKDTFPQSWTSSTIKKARVKKSITTLAFPMQSKYPSLDDWGTCFGHAWDQGDG</sequence>
<reference evidence="1" key="1">
    <citation type="submission" date="2020-02" db="EMBL/GenBank/DDBJ databases">
        <authorList>
            <person name="Meier V. D."/>
        </authorList>
    </citation>
    <scope>NUCLEOTIDE SEQUENCE</scope>
    <source>
        <strain evidence="1">AVDCRST_MAG81</strain>
    </source>
</reference>
<dbReference type="EMBL" id="CADCWO010000056">
    <property type="protein sequence ID" value="CAA9563825.1"/>
    <property type="molecule type" value="Genomic_DNA"/>
</dbReference>
<organism evidence="1">
    <name type="scientific">uncultured Synechococcales cyanobacterium</name>
    <dbReference type="NCBI Taxonomy" id="1936017"/>
    <lineage>
        <taxon>Bacteria</taxon>
        <taxon>Bacillati</taxon>
        <taxon>Cyanobacteriota</taxon>
        <taxon>Cyanophyceae</taxon>
        <taxon>Synechococcales</taxon>
        <taxon>environmental samples</taxon>
    </lineage>
</organism>
<proteinExistence type="predicted"/>